<feature type="transmembrane region" description="Helical" evidence="9">
    <location>
        <begin position="121"/>
        <end position="143"/>
    </location>
</feature>
<evidence type="ECO:0000256" key="1">
    <source>
        <dbReference type="ARBA" id="ARBA00006139"/>
    </source>
</evidence>
<keyword evidence="2 9" id="KW-1003">Cell membrane</keyword>
<evidence type="ECO:0000256" key="7">
    <source>
        <dbReference type="ARBA" id="ARBA00022989"/>
    </source>
</evidence>
<comment type="pathway">
    <text evidence="9">Protein modification; lipoprotein biosynthesis (signal peptide cleavage).</text>
</comment>
<feature type="active site" evidence="9">
    <location>
        <position position="111"/>
    </location>
</feature>
<evidence type="ECO:0000256" key="3">
    <source>
        <dbReference type="ARBA" id="ARBA00022670"/>
    </source>
</evidence>
<gene>
    <name evidence="9 12" type="primary">lspA</name>
    <name evidence="12" type="ORF">LKD37_16665</name>
</gene>
<accession>A0AAE3DFW8</accession>
<feature type="transmembrane region" description="Helical" evidence="9">
    <location>
        <begin position="83"/>
        <end position="101"/>
    </location>
</feature>
<keyword evidence="8 9" id="KW-0472">Membrane</keyword>
<sequence length="164" mass="18129">MWYIVLFAALLGADQLIKYWTVEHLALGESAAFLPGIVQLTRVHNYGAAWSSFSGQTTALAVVTVLLMAAVAYLLVRRIVRHPLGVIAGVMILAGGVGNLIDRLFRGYVVDMFDLTLFSYPVFNFADCCVVVGAILGAVYYLFFYDKYDKRERPHGNDTPDGDK</sequence>
<comment type="catalytic activity">
    <reaction evidence="9 10">
        <text>Release of signal peptides from bacterial membrane prolipoproteins. Hydrolyzes -Xaa-Yaa-Zaa-|-(S,diacylglyceryl)Cys-, in which Xaa is hydrophobic (preferably Leu), and Yaa (Ala or Ser) and Zaa (Gly or Ala) have small, neutral side chains.</text>
        <dbReference type="EC" id="3.4.23.36"/>
    </reaction>
</comment>
<dbReference type="GO" id="GO:0004190">
    <property type="term" value="F:aspartic-type endopeptidase activity"/>
    <property type="evidence" value="ECO:0007669"/>
    <property type="project" value="UniProtKB-UniRule"/>
</dbReference>
<dbReference type="NCBIfam" id="TIGR00077">
    <property type="entry name" value="lspA"/>
    <property type="match status" value="1"/>
</dbReference>
<keyword evidence="13" id="KW-1185">Reference proteome</keyword>
<dbReference type="AlphaFoldDB" id="A0AAE3DFW8"/>
<keyword evidence="4 9" id="KW-0812">Transmembrane</keyword>
<evidence type="ECO:0000256" key="4">
    <source>
        <dbReference type="ARBA" id="ARBA00022692"/>
    </source>
</evidence>
<keyword evidence="3 9" id="KW-0645">Protease</keyword>
<evidence type="ECO:0000256" key="11">
    <source>
        <dbReference type="RuleBase" id="RU004181"/>
    </source>
</evidence>
<dbReference type="GO" id="GO:0005886">
    <property type="term" value="C:plasma membrane"/>
    <property type="evidence" value="ECO:0007669"/>
    <property type="project" value="UniProtKB-SubCell"/>
</dbReference>
<dbReference type="PROSITE" id="PS00855">
    <property type="entry name" value="SPASE_II"/>
    <property type="match status" value="1"/>
</dbReference>
<evidence type="ECO:0000256" key="8">
    <source>
        <dbReference type="ARBA" id="ARBA00023136"/>
    </source>
</evidence>
<evidence type="ECO:0000256" key="6">
    <source>
        <dbReference type="ARBA" id="ARBA00022801"/>
    </source>
</evidence>
<comment type="similarity">
    <text evidence="1 9 11">Belongs to the peptidase A8 family.</text>
</comment>
<proteinExistence type="inferred from homology"/>
<evidence type="ECO:0000313" key="12">
    <source>
        <dbReference type="EMBL" id="MCC2131105.1"/>
    </source>
</evidence>
<comment type="caution">
    <text evidence="12">The sequence shown here is derived from an EMBL/GenBank/DDBJ whole genome shotgun (WGS) entry which is preliminary data.</text>
</comment>
<keyword evidence="6 9" id="KW-0378">Hydrolase</keyword>
<dbReference type="InterPro" id="IPR001872">
    <property type="entry name" value="Peptidase_A8"/>
</dbReference>
<protein>
    <recommendedName>
        <fullName evidence="9">Lipoprotein signal peptidase</fullName>
        <ecNumber evidence="9">3.4.23.36</ecNumber>
    </recommendedName>
    <alternativeName>
        <fullName evidence="9">Prolipoprotein signal peptidase</fullName>
    </alternativeName>
    <alternativeName>
        <fullName evidence="9">Signal peptidase II</fullName>
        <shortName evidence="9">SPase II</shortName>
    </alternativeName>
</protein>
<keyword evidence="5 9" id="KW-0064">Aspartyl protease</keyword>
<dbReference type="PRINTS" id="PR00781">
    <property type="entry name" value="LIPOSIGPTASE"/>
</dbReference>
<feature type="transmembrane region" description="Helical" evidence="9">
    <location>
        <begin position="58"/>
        <end position="76"/>
    </location>
</feature>
<keyword evidence="7 9" id="KW-1133">Transmembrane helix</keyword>
<dbReference type="Pfam" id="PF01252">
    <property type="entry name" value="Peptidase_A8"/>
    <property type="match status" value="1"/>
</dbReference>
<dbReference type="HAMAP" id="MF_00161">
    <property type="entry name" value="LspA"/>
    <property type="match status" value="1"/>
</dbReference>
<dbReference type="GO" id="GO:0006508">
    <property type="term" value="P:proteolysis"/>
    <property type="evidence" value="ECO:0007669"/>
    <property type="project" value="UniProtKB-KW"/>
</dbReference>
<evidence type="ECO:0000313" key="13">
    <source>
        <dbReference type="Proteomes" id="UP001199319"/>
    </source>
</evidence>
<dbReference type="EMBL" id="JAJEPW010000107">
    <property type="protein sequence ID" value="MCC2131105.1"/>
    <property type="molecule type" value="Genomic_DNA"/>
</dbReference>
<comment type="caution">
    <text evidence="9">Lacks conserved residue(s) required for the propagation of feature annotation.</text>
</comment>
<dbReference type="RefSeq" id="WP_302930220.1">
    <property type="nucleotide sequence ID" value="NZ_JAJEPW010000107.1"/>
</dbReference>
<dbReference type="PANTHER" id="PTHR33695:SF1">
    <property type="entry name" value="LIPOPROTEIN SIGNAL PEPTIDASE"/>
    <property type="match status" value="1"/>
</dbReference>
<dbReference type="Proteomes" id="UP001199319">
    <property type="component" value="Unassembled WGS sequence"/>
</dbReference>
<evidence type="ECO:0000256" key="10">
    <source>
        <dbReference type="RuleBase" id="RU000594"/>
    </source>
</evidence>
<evidence type="ECO:0000256" key="2">
    <source>
        <dbReference type="ARBA" id="ARBA00022475"/>
    </source>
</evidence>
<name>A0AAE3DFW8_9FIRM</name>
<organism evidence="12 13">
    <name type="scientific">Brotocaccenecus cirricatena</name>
    <dbReference type="NCBI Taxonomy" id="3064195"/>
    <lineage>
        <taxon>Bacteria</taxon>
        <taxon>Bacillati</taxon>
        <taxon>Bacillota</taxon>
        <taxon>Clostridia</taxon>
        <taxon>Eubacteriales</taxon>
        <taxon>Oscillospiraceae</taxon>
        <taxon>Brotocaccenecus</taxon>
    </lineage>
</organism>
<reference evidence="12" key="1">
    <citation type="submission" date="2021-10" db="EMBL/GenBank/DDBJ databases">
        <title>Anaerobic single-cell dispensing facilitates the cultivation of human gut bacteria.</title>
        <authorList>
            <person name="Afrizal A."/>
        </authorList>
    </citation>
    <scope>NUCLEOTIDE SEQUENCE</scope>
    <source>
        <strain evidence="12">CLA-AA-H272</strain>
    </source>
</reference>
<comment type="function">
    <text evidence="9 10">This protein specifically catalyzes the removal of signal peptides from prolipoproteins.</text>
</comment>
<dbReference type="PANTHER" id="PTHR33695">
    <property type="entry name" value="LIPOPROTEIN SIGNAL PEPTIDASE"/>
    <property type="match status" value="1"/>
</dbReference>
<comment type="subcellular location">
    <subcellularLocation>
        <location evidence="9">Cell membrane</location>
        <topology evidence="9">Multi-pass membrane protein</topology>
    </subcellularLocation>
</comment>
<dbReference type="EC" id="3.4.23.36" evidence="9"/>
<evidence type="ECO:0000256" key="9">
    <source>
        <dbReference type="HAMAP-Rule" id="MF_00161"/>
    </source>
</evidence>
<evidence type="ECO:0000256" key="5">
    <source>
        <dbReference type="ARBA" id="ARBA00022750"/>
    </source>
</evidence>
<feature type="active site" evidence="9">
    <location>
        <position position="127"/>
    </location>
</feature>